<evidence type="ECO:0000313" key="2">
    <source>
        <dbReference type="EMBL" id="RIH63399.1"/>
    </source>
</evidence>
<keyword evidence="1" id="KW-1133">Transmembrane helix</keyword>
<comment type="caution">
    <text evidence="2">The sequence shown here is derived from an EMBL/GenBank/DDBJ whole genome shotgun (WGS) entry which is preliminary data.</text>
</comment>
<dbReference type="OrthoDB" id="1120592at2"/>
<sequence length="156" mass="18234">MEIIIQKTGRLLYLLNRKGKRLLSTQVLRNHTSMILFIMLVCSITILTMFWAWGYPVLKIIIYISATLIILFIILVFVSSWHEAIRLHRNELVSCFHFKRSNICGIHLPDLGFSDSDREELNLILTTCDLHEMEESEILKRNAKKFCSNLSNPHLF</sequence>
<gene>
    <name evidence="2" type="ORF">D1164_19925</name>
</gene>
<proteinExistence type="predicted"/>
<keyword evidence="1" id="KW-0812">Transmembrane</keyword>
<name>A0A399CUS9_9BACT</name>
<reference evidence="2 3" key="1">
    <citation type="journal article" date="2015" name="Int. J. Syst. Evol. Microbiol.">
        <title>Mariniphaga sediminis sp. nov., isolated from coastal sediment.</title>
        <authorList>
            <person name="Wang F.Q."/>
            <person name="Shen Q.Y."/>
            <person name="Chen G.J."/>
            <person name="Du Z.J."/>
        </authorList>
    </citation>
    <scope>NUCLEOTIDE SEQUENCE [LARGE SCALE GENOMIC DNA]</scope>
    <source>
        <strain evidence="2 3">SY21</strain>
    </source>
</reference>
<dbReference type="Proteomes" id="UP000266441">
    <property type="component" value="Unassembled WGS sequence"/>
</dbReference>
<dbReference type="AlphaFoldDB" id="A0A399CUS9"/>
<protein>
    <submittedName>
        <fullName evidence="2">Uncharacterized protein</fullName>
    </submittedName>
</protein>
<keyword evidence="3" id="KW-1185">Reference proteome</keyword>
<feature type="transmembrane region" description="Helical" evidence="1">
    <location>
        <begin position="60"/>
        <end position="81"/>
    </location>
</feature>
<keyword evidence="1" id="KW-0472">Membrane</keyword>
<dbReference type="RefSeq" id="WP_119351665.1">
    <property type="nucleotide sequence ID" value="NZ_QWET01000021.1"/>
</dbReference>
<evidence type="ECO:0000256" key="1">
    <source>
        <dbReference type="SAM" id="Phobius"/>
    </source>
</evidence>
<evidence type="ECO:0000313" key="3">
    <source>
        <dbReference type="Proteomes" id="UP000266441"/>
    </source>
</evidence>
<feature type="transmembrane region" description="Helical" evidence="1">
    <location>
        <begin position="34"/>
        <end position="54"/>
    </location>
</feature>
<accession>A0A399CUS9</accession>
<organism evidence="2 3">
    <name type="scientific">Mariniphaga sediminis</name>
    <dbReference type="NCBI Taxonomy" id="1628158"/>
    <lineage>
        <taxon>Bacteria</taxon>
        <taxon>Pseudomonadati</taxon>
        <taxon>Bacteroidota</taxon>
        <taxon>Bacteroidia</taxon>
        <taxon>Marinilabiliales</taxon>
        <taxon>Prolixibacteraceae</taxon>
        <taxon>Mariniphaga</taxon>
    </lineage>
</organism>
<dbReference type="EMBL" id="QWET01000021">
    <property type="protein sequence ID" value="RIH63399.1"/>
    <property type="molecule type" value="Genomic_DNA"/>
</dbReference>